<feature type="transmembrane region" description="Helical" evidence="2">
    <location>
        <begin position="251"/>
        <end position="273"/>
    </location>
</feature>
<dbReference type="Proteomes" id="UP000634476">
    <property type="component" value="Unassembled WGS sequence"/>
</dbReference>
<reference evidence="3" key="1">
    <citation type="submission" date="2021-01" db="EMBL/GenBank/DDBJ databases">
        <title>Whole genome shotgun sequence of Planobispora takensis NBRC 109077.</title>
        <authorList>
            <person name="Komaki H."/>
            <person name="Tamura T."/>
        </authorList>
    </citation>
    <scope>NUCLEOTIDE SEQUENCE</scope>
    <source>
        <strain evidence="3">NBRC 109077</strain>
    </source>
</reference>
<feature type="transmembrane region" description="Helical" evidence="2">
    <location>
        <begin position="330"/>
        <end position="355"/>
    </location>
</feature>
<evidence type="ECO:0008006" key="5">
    <source>
        <dbReference type="Google" id="ProtNLM"/>
    </source>
</evidence>
<dbReference type="RefSeq" id="WP_239131418.1">
    <property type="nucleotide sequence ID" value="NZ_BOOK01000053.1"/>
</dbReference>
<dbReference type="EMBL" id="BOOK01000053">
    <property type="protein sequence ID" value="GII04675.1"/>
    <property type="molecule type" value="Genomic_DNA"/>
</dbReference>
<organism evidence="3 4">
    <name type="scientific">Planobispora takensis</name>
    <dbReference type="NCBI Taxonomy" id="1367882"/>
    <lineage>
        <taxon>Bacteria</taxon>
        <taxon>Bacillati</taxon>
        <taxon>Actinomycetota</taxon>
        <taxon>Actinomycetes</taxon>
        <taxon>Streptosporangiales</taxon>
        <taxon>Streptosporangiaceae</taxon>
        <taxon>Planobispora</taxon>
    </lineage>
</organism>
<proteinExistence type="predicted"/>
<comment type="caution">
    <text evidence="3">The sequence shown here is derived from an EMBL/GenBank/DDBJ whole genome shotgun (WGS) entry which is preliminary data.</text>
</comment>
<keyword evidence="2" id="KW-1133">Transmembrane helix</keyword>
<evidence type="ECO:0000256" key="1">
    <source>
        <dbReference type="SAM" id="MobiDB-lite"/>
    </source>
</evidence>
<feature type="transmembrane region" description="Helical" evidence="2">
    <location>
        <begin position="375"/>
        <end position="397"/>
    </location>
</feature>
<name>A0A8J3WWY2_9ACTN</name>
<evidence type="ECO:0000256" key="2">
    <source>
        <dbReference type="SAM" id="Phobius"/>
    </source>
</evidence>
<feature type="transmembrane region" description="Helical" evidence="2">
    <location>
        <begin position="116"/>
        <end position="135"/>
    </location>
</feature>
<feature type="transmembrane region" description="Helical" evidence="2">
    <location>
        <begin position="218"/>
        <end position="239"/>
    </location>
</feature>
<keyword evidence="2" id="KW-0812">Transmembrane</keyword>
<feature type="transmembrane region" description="Helical" evidence="2">
    <location>
        <begin position="155"/>
        <end position="173"/>
    </location>
</feature>
<sequence length="413" mass="46458">MTDTEAVNDGPETRHAPDRPLPLHPLVYLADGEEVTVGRRDTDSYGIFPPDGAELVRRLEQGVPPREAAAWYAETYHESVDIDDLIAALDELGFIRSPDQARTAGAPVRWRRLGSAVFSPPAWICYAALVGWALIAMARRPDLVPDYRNVFFTEYYTVIQATLFVVAVPQLLLHEGFHALAGRRLGLRSRLRVGRRFYFIVLETSLDGLVAVDRRKRYLPIVAGMLADVVVVAVLTIAADLSRGPGGEFSFAGRFCLAFAFAVLLRIVWQFSFYLRTDLYVLISTALGCVDLHTTAARLLRNRLNRLLGRSGRLIDESDWHPVDRRVARWYSWLIVIGYAVSLAAFLLAVVPILYQTAIGVLSRFTQEGAPWPQMLDSAVFCGFVLLQLAVLAWLAARDRYRDRERRFDHVIT</sequence>
<gene>
    <name evidence="3" type="ORF">Pta02_66830</name>
</gene>
<keyword evidence="2" id="KW-0472">Membrane</keyword>
<keyword evidence="4" id="KW-1185">Reference proteome</keyword>
<feature type="region of interest" description="Disordered" evidence="1">
    <location>
        <begin position="1"/>
        <end position="23"/>
    </location>
</feature>
<evidence type="ECO:0000313" key="3">
    <source>
        <dbReference type="EMBL" id="GII04675.1"/>
    </source>
</evidence>
<accession>A0A8J3WWY2</accession>
<evidence type="ECO:0000313" key="4">
    <source>
        <dbReference type="Proteomes" id="UP000634476"/>
    </source>
</evidence>
<dbReference type="AlphaFoldDB" id="A0A8J3WWY2"/>
<protein>
    <recommendedName>
        <fullName evidence="5">PqqD family protein</fullName>
    </recommendedName>
</protein>